<feature type="coiled-coil region" evidence="4">
    <location>
        <begin position="802"/>
        <end position="914"/>
    </location>
</feature>
<feature type="coiled-coil region" evidence="4">
    <location>
        <begin position="116"/>
        <end position="199"/>
    </location>
</feature>
<dbReference type="OrthoDB" id="425925at2759"/>
<sequence>MAWFGDGLSSLSNLKGQITSFTKEVLSEGIVEEIDERSKELNEANEKCVQLQELLISKDAEISLLRRQNSELQKVVLEYDAQHSQTDGNHQNDDGSAFFWDPPSAKNRDAKKDNQTRLLQEQLSQATVKIRELEAELKTVRRVNAQSSKEDVLDCHQKTELLRAKQDMINRIIQMGEKNREAERNMKRLQLDEAVLVNDFRGIMSQLGSTEQLDLIRAALKSLEIENEKEILTGREEKFDVNEKIMKYDDGQFESVCLKTDNDNGTAKREDKLNGDTSNKETDLLRRIAQLEEENVGLNTSIVELDQQHSESIERLLSIKEEMQNKHQTLQNAYEQLYAEYNNAQSKLETVKSKLQFAEANNNTIGAVSSTNIREVEELSRKVKEILRNEEIEEQDDRSIFETVAEKYVESKWKKDMLERRLTEVSRELKDVAEMKESVQLECDDMQLNIDSLLAEIEHLKSNLPSIPEASEERVASLETETESLQEEIDRLQSQNTATRQQNFDLVMAVHNIEATLRNQENLEAELRNTKQQLEIAQQQLSGASKNVENNENMLEDLSRRLHSSLDENNELRATIDEMKMAQANLEQRLEDQIESTKKLESELESLREDLKRSVSNEKRLEGEVKTLQDAKSRIQSDLETAFQEREELQTSFDPPNQVADLEYDLSNMRKELDVALSQAEIQQSEIEKLSHSNERLVRENSSLLDQLGATQDESLDNIELLNTEMVLLEQKYNALEKEIGVKTAELAEALEQLHVNEGKCVRLENELATCKLVTEKLQTENGRCIDLENESKVLKANLEHFKNIEGKFKDSEDQCRQLKIELESVKSEAENLVTVEKKCCELEAKLNDLRNVEAKLQLAESKCIQLETELRDIRSNQVAGATLEEVQRISDEMKDVREALAEKTRENDVLIAENAKHCRTEKSLVESNQDSAEMARETINGLTRLVREKDAEIQNLRSSVTGNPVDKHEEQLLAMKKERDELVNLVQVKHNESVQYHLEIQRLTQLVNEQLTNNQKLKVEHDRVSEAVKEKEAELLWAQNELQVVRQRLKNFEESNNYGENCGVVEHSVQLAQAGILNEKCNALEAALVQEQSSNRILQNQLVESQKKEAAAGKELDRLRTHLMEIEASYTEEALSAEQKQKELEVKLMQAEERVKNSSTVYTSASIRANQQVETLQQQMALIVQQRDEIQKKLSISEDKVLAHAASLTNLQIVLEQFQSDKDKDILSATEKIQQQLEESYERQAELSDEITNLKDQLIEAKECLQAASRLSEQLDKKTERIEELKQEVARLTELVSTADDRIQGANKSGEGKVDRALLKNLILGYVSSATGDKLSVLRVLATVLDFNESDREKSGLNSPAASGSWFAGLLRSGGVAQSKDQEASLSAAFVRFLESESKPKAQLPALPISTTPPPRPGHSRQHSSSSNQSTLLLSNITLPTFPDFVPARNTGSILKEVLKDS</sequence>
<dbReference type="GO" id="GO:0005794">
    <property type="term" value="C:Golgi apparatus"/>
    <property type="evidence" value="ECO:0007669"/>
    <property type="project" value="UniProtKB-SubCell"/>
</dbReference>
<evidence type="ECO:0000256" key="1">
    <source>
        <dbReference type="ARBA" id="ARBA00004555"/>
    </source>
</evidence>
<feature type="coiled-coil region" evidence="4">
    <location>
        <begin position="1231"/>
        <end position="1303"/>
    </location>
</feature>
<comment type="subcellular location">
    <subcellularLocation>
        <location evidence="1">Golgi apparatus</location>
    </subcellularLocation>
</comment>
<proteinExistence type="predicted"/>
<organism evidence="8">
    <name type="scientific">Neodiprion lecontei</name>
    <name type="common">Redheaded pine sawfly</name>
    <dbReference type="NCBI Taxonomy" id="441921"/>
    <lineage>
        <taxon>Eukaryota</taxon>
        <taxon>Metazoa</taxon>
        <taxon>Ecdysozoa</taxon>
        <taxon>Arthropoda</taxon>
        <taxon>Hexapoda</taxon>
        <taxon>Insecta</taxon>
        <taxon>Pterygota</taxon>
        <taxon>Neoptera</taxon>
        <taxon>Endopterygota</taxon>
        <taxon>Hymenoptera</taxon>
        <taxon>Tenthredinoidea</taxon>
        <taxon>Diprionidae</taxon>
        <taxon>Diprioninae</taxon>
        <taxon>Neodiprion</taxon>
    </lineage>
</organism>
<feature type="domain" description="GRIP" evidence="6">
    <location>
        <begin position="1310"/>
        <end position="1359"/>
    </location>
</feature>
<dbReference type="SUPFAM" id="SSF57997">
    <property type="entry name" value="Tropomyosin"/>
    <property type="match status" value="1"/>
</dbReference>
<feature type="region of interest" description="Disordered" evidence="5">
    <location>
        <begin position="1403"/>
        <end position="1431"/>
    </location>
</feature>
<evidence type="ECO:0000256" key="2">
    <source>
        <dbReference type="ARBA" id="ARBA00023034"/>
    </source>
</evidence>
<keyword evidence="3 4" id="KW-0175">Coiled coil</keyword>
<dbReference type="InterPro" id="IPR000237">
    <property type="entry name" value="GRIP_dom"/>
</dbReference>
<evidence type="ECO:0000256" key="3">
    <source>
        <dbReference type="ARBA" id="ARBA00023054"/>
    </source>
</evidence>
<dbReference type="InParanoid" id="A0A6J0BVQ3"/>
<dbReference type="Gene3D" id="1.20.5.1700">
    <property type="match status" value="1"/>
</dbReference>
<evidence type="ECO:0000313" key="7">
    <source>
        <dbReference type="Proteomes" id="UP000829291"/>
    </source>
</evidence>
<keyword evidence="8" id="KW-0675">Receptor</keyword>
<gene>
    <name evidence="8" type="primary">LOC107223079</name>
</gene>
<keyword evidence="2" id="KW-0333">Golgi apparatus</keyword>
<dbReference type="GO" id="GO:0006888">
    <property type="term" value="P:endoplasmic reticulum to Golgi vesicle-mediated transport"/>
    <property type="evidence" value="ECO:0007669"/>
    <property type="project" value="TreeGrafter"/>
</dbReference>
<evidence type="ECO:0000256" key="5">
    <source>
        <dbReference type="SAM" id="MobiDB-lite"/>
    </source>
</evidence>
<reference evidence="8" key="1">
    <citation type="submission" date="2025-08" db="UniProtKB">
        <authorList>
            <consortium name="RefSeq"/>
        </authorList>
    </citation>
    <scope>IDENTIFICATION</scope>
    <source>
        <tissue evidence="8">Thorax and Abdomen</tissue>
    </source>
</reference>
<feature type="coiled-coil region" evidence="4">
    <location>
        <begin position="274"/>
        <end position="767"/>
    </location>
</feature>
<keyword evidence="7" id="KW-1185">Reference proteome</keyword>
<protein>
    <submittedName>
        <fullName evidence="8">Thyroid receptor-interacting protein 11 isoform X1</fullName>
    </submittedName>
</protein>
<dbReference type="RefSeq" id="XP_015518138.1">
    <property type="nucleotide sequence ID" value="XM_015662652.2"/>
</dbReference>
<dbReference type="Proteomes" id="UP000829291">
    <property type="component" value="Chromosome 7"/>
</dbReference>
<feature type="coiled-coil region" evidence="4">
    <location>
        <begin position="940"/>
        <end position="1049"/>
    </location>
</feature>
<feature type="coiled-coil region" evidence="4">
    <location>
        <begin position="27"/>
        <end position="61"/>
    </location>
</feature>
<dbReference type="PANTHER" id="PTHR18921">
    <property type="entry name" value="MYOSIN HEAVY CHAIN - RELATED"/>
    <property type="match status" value="1"/>
</dbReference>
<evidence type="ECO:0000259" key="6">
    <source>
        <dbReference type="PROSITE" id="PS50913"/>
    </source>
</evidence>
<dbReference type="KEGG" id="nlo:107223079"/>
<dbReference type="PROSITE" id="PS50913">
    <property type="entry name" value="GRIP"/>
    <property type="match status" value="1"/>
</dbReference>
<dbReference type="PANTHER" id="PTHR18921:SF2">
    <property type="entry name" value="THYROID RECEPTOR-INTERACTING PROTEIN 11"/>
    <property type="match status" value="1"/>
</dbReference>
<dbReference type="GO" id="GO:0007030">
    <property type="term" value="P:Golgi organization"/>
    <property type="evidence" value="ECO:0007669"/>
    <property type="project" value="TreeGrafter"/>
</dbReference>
<name>A0A6J0BVQ3_NEOLC</name>
<feature type="coiled-coil region" evidence="4">
    <location>
        <begin position="1133"/>
        <end position="1194"/>
    </location>
</feature>
<accession>A0A6J0BVQ3</accession>
<evidence type="ECO:0000313" key="8">
    <source>
        <dbReference type="RefSeq" id="XP_015518138.1"/>
    </source>
</evidence>
<dbReference type="GeneID" id="107223079"/>
<dbReference type="GO" id="GO:0031267">
    <property type="term" value="F:small GTPase binding"/>
    <property type="evidence" value="ECO:0007669"/>
    <property type="project" value="TreeGrafter"/>
</dbReference>
<evidence type="ECO:0000256" key="4">
    <source>
        <dbReference type="SAM" id="Coils"/>
    </source>
</evidence>